<organism evidence="1 2">
    <name type="scientific">Portunus trituberculatus</name>
    <name type="common">Swimming crab</name>
    <name type="synonym">Neptunus trituberculatus</name>
    <dbReference type="NCBI Taxonomy" id="210409"/>
    <lineage>
        <taxon>Eukaryota</taxon>
        <taxon>Metazoa</taxon>
        <taxon>Ecdysozoa</taxon>
        <taxon>Arthropoda</taxon>
        <taxon>Crustacea</taxon>
        <taxon>Multicrustacea</taxon>
        <taxon>Malacostraca</taxon>
        <taxon>Eumalacostraca</taxon>
        <taxon>Eucarida</taxon>
        <taxon>Decapoda</taxon>
        <taxon>Pleocyemata</taxon>
        <taxon>Brachyura</taxon>
        <taxon>Eubrachyura</taxon>
        <taxon>Portunoidea</taxon>
        <taxon>Portunidae</taxon>
        <taxon>Portuninae</taxon>
        <taxon>Portunus</taxon>
    </lineage>
</organism>
<sequence>MHKYFPSGGHYWRRRRVCSEKALQDSFSKLVLTRGRHRRAWKSGIKSKARVRVDGRIIFSTSRLREGDSKQCSEATPVDDTVRYGTVTRSFN</sequence>
<evidence type="ECO:0000313" key="2">
    <source>
        <dbReference type="Proteomes" id="UP000324222"/>
    </source>
</evidence>
<proteinExistence type="predicted"/>
<dbReference type="Proteomes" id="UP000324222">
    <property type="component" value="Unassembled WGS sequence"/>
</dbReference>
<protein>
    <submittedName>
        <fullName evidence="1">Uncharacterized protein</fullName>
    </submittedName>
</protein>
<reference evidence="1 2" key="1">
    <citation type="submission" date="2019-05" db="EMBL/GenBank/DDBJ databases">
        <title>Another draft genome of Portunus trituberculatus and its Hox gene families provides insights of decapod evolution.</title>
        <authorList>
            <person name="Jeong J.-H."/>
            <person name="Song I."/>
            <person name="Kim S."/>
            <person name="Choi T."/>
            <person name="Kim D."/>
            <person name="Ryu S."/>
            <person name="Kim W."/>
        </authorList>
    </citation>
    <scope>NUCLEOTIDE SEQUENCE [LARGE SCALE GENOMIC DNA]</scope>
    <source>
        <tissue evidence="1">Muscle</tissue>
    </source>
</reference>
<name>A0A5B7GS04_PORTR</name>
<dbReference type="EMBL" id="VSRR010020067">
    <property type="protein sequence ID" value="MPC62790.1"/>
    <property type="molecule type" value="Genomic_DNA"/>
</dbReference>
<evidence type="ECO:0000313" key="1">
    <source>
        <dbReference type="EMBL" id="MPC62790.1"/>
    </source>
</evidence>
<accession>A0A5B7GS04</accession>
<gene>
    <name evidence="1" type="ORF">E2C01_056881</name>
</gene>
<keyword evidence="2" id="KW-1185">Reference proteome</keyword>
<dbReference type="AlphaFoldDB" id="A0A5B7GS04"/>
<comment type="caution">
    <text evidence="1">The sequence shown here is derived from an EMBL/GenBank/DDBJ whole genome shotgun (WGS) entry which is preliminary data.</text>
</comment>